<evidence type="ECO:0000313" key="2">
    <source>
        <dbReference type="Proteomes" id="UP000232638"/>
    </source>
</evidence>
<dbReference type="EMBL" id="CP020370">
    <property type="protein sequence ID" value="AUB81478.1"/>
    <property type="molecule type" value="Genomic_DNA"/>
</dbReference>
<accession>A0A2K8U7A5</accession>
<sequence length="146" mass="15997">MATLFEILAREQSLGEGHARLLCEQGRDDPRTYTEGLIAYVEAKAAFDALIEGAKNYLIAGVDLTEVEGLRAWVASAVQLRAAFTELVRARLLDPAGATRFGLPAALDLSKLVKGLVDTLLALIKSFREVDETRRRETLARLDGLK</sequence>
<proteinExistence type="predicted"/>
<name>A0A2K8U7A5_9GAMM</name>
<evidence type="ECO:0000313" key="1">
    <source>
        <dbReference type="EMBL" id="AUB81478.1"/>
    </source>
</evidence>
<organism evidence="1 2">
    <name type="scientific">Candidatus Thiodictyon syntrophicum</name>
    <dbReference type="NCBI Taxonomy" id="1166950"/>
    <lineage>
        <taxon>Bacteria</taxon>
        <taxon>Pseudomonadati</taxon>
        <taxon>Pseudomonadota</taxon>
        <taxon>Gammaproteobacteria</taxon>
        <taxon>Chromatiales</taxon>
        <taxon>Chromatiaceae</taxon>
        <taxon>Thiodictyon</taxon>
    </lineage>
</organism>
<gene>
    <name evidence="1" type="ORF">THSYN_11280</name>
</gene>
<protein>
    <submittedName>
        <fullName evidence="1">Uncharacterized protein</fullName>
    </submittedName>
</protein>
<dbReference type="AlphaFoldDB" id="A0A2K8U7A5"/>
<dbReference type="KEGG" id="tsy:THSYN_11280"/>
<reference evidence="1 2" key="1">
    <citation type="submission" date="2017-03" db="EMBL/GenBank/DDBJ databases">
        <title>Complete genome sequence of Candidatus 'Thiodictyon syntrophicum' sp. nov. strain Cad16T, a photolithoautotroph purple sulfur bacterium isolated from an alpine meromictic lake.</title>
        <authorList>
            <person name="Luedin S.M."/>
            <person name="Pothier J.F."/>
            <person name="Danza F."/>
            <person name="Storelli N."/>
            <person name="Wittwer M."/>
            <person name="Tonolla M."/>
        </authorList>
    </citation>
    <scope>NUCLEOTIDE SEQUENCE [LARGE SCALE GENOMIC DNA]</scope>
    <source>
        <strain evidence="1 2">Cad16T</strain>
    </source>
</reference>
<dbReference type="RefSeq" id="WP_100919248.1">
    <property type="nucleotide sequence ID" value="NZ_CP020370.1"/>
</dbReference>
<dbReference type="Proteomes" id="UP000232638">
    <property type="component" value="Chromosome"/>
</dbReference>
<keyword evidence="2" id="KW-1185">Reference proteome</keyword>
<dbReference type="OrthoDB" id="9800404at2"/>